<dbReference type="EMBL" id="BMUU01000005">
    <property type="protein sequence ID" value="GGY37600.1"/>
    <property type="molecule type" value="Genomic_DNA"/>
</dbReference>
<dbReference type="Gene3D" id="6.10.250.690">
    <property type="match status" value="1"/>
</dbReference>
<evidence type="ECO:0000259" key="9">
    <source>
        <dbReference type="PROSITE" id="PS51755"/>
    </source>
</evidence>
<dbReference type="SUPFAM" id="SSF52172">
    <property type="entry name" value="CheY-like"/>
    <property type="match status" value="1"/>
</dbReference>
<evidence type="ECO:0000256" key="3">
    <source>
        <dbReference type="ARBA" id="ARBA00023125"/>
    </source>
</evidence>
<feature type="DNA-binding region" description="OmpR/PhoB-type" evidence="6">
    <location>
        <begin position="131"/>
        <end position="229"/>
    </location>
</feature>
<evidence type="ECO:0000256" key="6">
    <source>
        <dbReference type="PROSITE-ProRule" id="PRU01091"/>
    </source>
</evidence>
<gene>
    <name evidence="10" type="ORF">GCM10010326_34500</name>
</gene>
<dbReference type="Gene3D" id="1.10.10.10">
    <property type="entry name" value="Winged helix-like DNA-binding domain superfamily/Winged helix DNA-binding domain"/>
    <property type="match status" value="1"/>
</dbReference>
<organism evidence="10 11">
    <name type="scientific">Streptomyces xanthochromogenes</name>
    <dbReference type="NCBI Taxonomy" id="67384"/>
    <lineage>
        <taxon>Bacteria</taxon>
        <taxon>Bacillati</taxon>
        <taxon>Actinomycetota</taxon>
        <taxon>Actinomycetes</taxon>
        <taxon>Kitasatosporales</taxon>
        <taxon>Streptomycetaceae</taxon>
        <taxon>Streptomyces</taxon>
    </lineage>
</organism>
<dbReference type="InterPro" id="IPR001789">
    <property type="entry name" value="Sig_transdc_resp-reg_receiver"/>
</dbReference>
<evidence type="ECO:0000256" key="2">
    <source>
        <dbReference type="ARBA" id="ARBA00023015"/>
    </source>
</evidence>
<keyword evidence="3 6" id="KW-0238">DNA-binding</keyword>
<dbReference type="SUPFAM" id="SSF46894">
    <property type="entry name" value="C-terminal effector domain of the bipartite response regulators"/>
    <property type="match status" value="1"/>
</dbReference>
<comment type="caution">
    <text evidence="10">The sequence shown here is derived from an EMBL/GenBank/DDBJ whole genome shotgun (WGS) entry which is preliminary data.</text>
</comment>
<dbReference type="InterPro" id="IPR001867">
    <property type="entry name" value="OmpR/PhoB-type_DNA-bd"/>
</dbReference>
<name>A0ABQ3A975_9ACTN</name>
<feature type="domain" description="OmpR/PhoB-type" evidence="9">
    <location>
        <begin position="131"/>
        <end position="229"/>
    </location>
</feature>
<feature type="region of interest" description="Disordered" evidence="7">
    <location>
        <begin position="369"/>
        <end position="390"/>
    </location>
</feature>
<dbReference type="PANTHER" id="PTHR48111:SF4">
    <property type="entry name" value="DNA-BINDING DUAL TRANSCRIPTIONAL REGULATOR OMPR"/>
    <property type="match status" value="1"/>
</dbReference>
<feature type="region of interest" description="Disordered" evidence="7">
    <location>
        <begin position="268"/>
        <end position="298"/>
    </location>
</feature>
<dbReference type="InterPro" id="IPR039420">
    <property type="entry name" value="WalR-like"/>
</dbReference>
<evidence type="ECO:0000256" key="5">
    <source>
        <dbReference type="PROSITE-ProRule" id="PRU00169"/>
    </source>
</evidence>
<keyword evidence="11" id="KW-1185">Reference proteome</keyword>
<evidence type="ECO:0000256" key="7">
    <source>
        <dbReference type="SAM" id="MobiDB-lite"/>
    </source>
</evidence>
<evidence type="ECO:0000256" key="1">
    <source>
        <dbReference type="ARBA" id="ARBA00022553"/>
    </source>
</evidence>
<dbReference type="SMART" id="SM00862">
    <property type="entry name" value="Trans_reg_C"/>
    <property type="match status" value="1"/>
</dbReference>
<dbReference type="PANTHER" id="PTHR48111">
    <property type="entry name" value="REGULATOR OF RPOS"/>
    <property type="match status" value="1"/>
</dbReference>
<sequence length="390" mass="39304">MHSIESRILVVDDDPTVAEVVTGYLERAGHAVDLAVDGPAALRAAAARRPDLVVLDLMLPGMDGLEVCRRLRATAPVPVIMLTARGDEDDRILGLEIGADDYVTKPFSPRELVLRVESVLRRARAAVARPGPPVSRSGITLDPAARTAAKDGRELALTLREFDLLAYLLDRPGEAITRERLMHEVWGWEFGDLSTVTVHVRRLRGKIESDPAKPALIRTVWGVGYRFEAESQTAAGPTTGMGAGPAADVAVVADVGVAPDVTVAASASASASANVTGTSGVEPSGAGTVDASASAAGRSGIEQRGAGLGEAGLTGAGSGAAGLNGAGRGAAVATRAALTGAGPNGVGPSGVGPVGVGPVGPLGPGGVGPGEAAPRRAGLDIGLRQGVDHG</sequence>
<dbReference type="InterPro" id="IPR011006">
    <property type="entry name" value="CheY-like_superfamily"/>
</dbReference>
<dbReference type="Proteomes" id="UP000600946">
    <property type="component" value="Unassembled WGS sequence"/>
</dbReference>
<proteinExistence type="predicted"/>
<evidence type="ECO:0000256" key="4">
    <source>
        <dbReference type="ARBA" id="ARBA00023163"/>
    </source>
</evidence>
<dbReference type="SMART" id="SM00448">
    <property type="entry name" value="REC"/>
    <property type="match status" value="1"/>
</dbReference>
<evidence type="ECO:0000259" key="8">
    <source>
        <dbReference type="PROSITE" id="PS50110"/>
    </source>
</evidence>
<keyword evidence="1 5" id="KW-0597">Phosphoprotein</keyword>
<dbReference type="InterPro" id="IPR036388">
    <property type="entry name" value="WH-like_DNA-bd_sf"/>
</dbReference>
<reference evidence="11" key="1">
    <citation type="journal article" date="2019" name="Int. J. Syst. Evol. Microbiol.">
        <title>The Global Catalogue of Microorganisms (GCM) 10K type strain sequencing project: providing services to taxonomists for standard genome sequencing and annotation.</title>
        <authorList>
            <consortium name="The Broad Institute Genomics Platform"/>
            <consortium name="The Broad Institute Genome Sequencing Center for Infectious Disease"/>
            <person name="Wu L."/>
            <person name="Ma J."/>
        </authorList>
    </citation>
    <scope>NUCLEOTIDE SEQUENCE [LARGE SCALE GENOMIC DNA]</scope>
    <source>
        <strain evidence="11">JCM 4594</strain>
    </source>
</reference>
<dbReference type="PROSITE" id="PS51755">
    <property type="entry name" value="OMPR_PHOB"/>
    <property type="match status" value="1"/>
</dbReference>
<keyword evidence="2" id="KW-0805">Transcription regulation</keyword>
<protein>
    <submittedName>
        <fullName evidence="10">Uncharacterized protein</fullName>
    </submittedName>
</protein>
<dbReference type="CDD" id="cd00383">
    <property type="entry name" value="trans_reg_C"/>
    <property type="match status" value="1"/>
</dbReference>
<dbReference type="Gene3D" id="3.40.50.2300">
    <property type="match status" value="1"/>
</dbReference>
<feature type="domain" description="Response regulatory" evidence="8">
    <location>
        <begin position="7"/>
        <end position="120"/>
    </location>
</feature>
<keyword evidence="4" id="KW-0804">Transcription</keyword>
<dbReference type="Pfam" id="PF00486">
    <property type="entry name" value="Trans_reg_C"/>
    <property type="match status" value="1"/>
</dbReference>
<accession>A0ABQ3A975</accession>
<dbReference type="InterPro" id="IPR016032">
    <property type="entry name" value="Sig_transdc_resp-reg_C-effctor"/>
</dbReference>
<dbReference type="PROSITE" id="PS50110">
    <property type="entry name" value="RESPONSE_REGULATORY"/>
    <property type="match status" value="1"/>
</dbReference>
<evidence type="ECO:0000313" key="10">
    <source>
        <dbReference type="EMBL" id="GGY37600.1"/>
    </source>
</evidence>
<dbReference type="Pfam" id="PF00072">
    <property type="entry name" value="Response_reg"/>
    <property type="match status" value="1"/>
</dbReference>
<feature type="modified residue" description="4-aspartylphosphate" evidence="5">
    <location>
        <position position="56"/>
    </location>
</feature>
<evidence type="ECO:0000313" key="11">
    <source>
        <dbReference type="Proteomes" id="UP000600946"/>
    </source>
</evidence>